<feature type="compositionally biased region" description="Polar residues" evidence="2">
    <location>
        <begin position="259"/>
        <end position="269"/>
    </location>
</feature>
<accession>A0A1Q9F3X5</accession>
<feature type="region of interest" description="Disordered" evidence="2">
    <location>
        <begin position="259"/>
        <end position="279"/>
    </location>
</feature>
<dbReference type="OrthoDB" id="10685706at2759"/>
<reference evidence="4 5" key="1">
    <citation type="submission" date="2016-02" db="EMBL/GenBank/DDBJ databases">
        <title>Genome analysis of coral dinoflagellate symbionts highlights evolutionary adaptations to a symbiotic lifestyle.</title>
        <authorList>
            <person name="Aranda M."/>
            <person name="Li Y."/>
            <person name="Liew Y.J."/>
            <person name="Baumgarten S."/>
            <person name="Simakov O."/>
            <person name="Wilson M."/>
            <person name="Piel J."/>
            <person name="Ashoor H."/>
            <person name="Bougouffa S."/>
            <person name="Bajic V.B."/>
            <person name="Ryu T."/>
            <person name="Ravasi T."/>
            <person name="Bayer T."/>
            <person name="Micklem G."/>
            <person name="Kim H."/>
            <person name="Bhak J."/>
            <person name="Lajeunesse T.C."/>
            <person name="Voolstra C.R."/>
        </authorList>
    </citation>
    <scope>NUCLEOTIDE SEQUENCE [LARGE SCALE GENOMIC DNA]</scope>
    <source>
        <strain evidence="4 5">CCMP2467</strain>
    </source>
</reference>
<evidence type="ECO:0000256" key="2">
    <source>
        <dbReference type="SAM" id="MobiDB-lite"/>
    </source>
</evidence>
<dbReference type="EMBL" id="LSRX01000016">
    <property type="protein sequence ID" value="OLQ14388.1"/>
    <property type="molecule type" value="Genomic_DNA"/>
</dbReference>
<feature type="compositionally biased region" description="Basic and acidic residues" evidence="2">
    <location>
        <begin position="662"/>
        <end position="691"/>
    </location>
</feature>
<evidence type="ECO:0000313" key="5">
    <source>
        <dbReference type="Proteomes" id="UP000186817"/>
    </source>
</evidence>
<evidence type="ECO:0000256" key="1">
    <source>
        <dbReference type="PROSITE-ProRule" id="PRU00723"/>
    </source>
</evidence>
<feature type="compositionally biased region" description="Low complexity" evidence="2">
    <location>
        <begin position="692"/>
        <end position="710"/>
    </location>
</feature>
<keyword evidence="1" id="KW-0479">Metal-binding</keyword>
<feature type="domain" description="C3H1-type" evidence="3">
    <location>
        <begin position="731"/>
        <end position="758"/>
    </location>
</feature>
<comment type="caution">
    <text evidence="4">The sequence shown here is derived from an EMBL/GenBank/DDBJ whole genome shotgun (WGS) entry which is preliminary data.</text>
</comment>
<feature type="compositionally biased region" description="Gly residues" evidence="2">
    <location>
        <begin position="711"/>
        <end position="720"/>
    </location>
</feature>
<feature type="region of interest" description="Disordered" evidence="2">
    <location>
        <begin position="662"/>
        <end position="730"/>
    </location>
</feature>
<organism evidence="4 5">
    <name type="scientific">Symbiodinium microadriaticum</name>
    <name type="common">Dinoflagellate</name>
    <name type="synonym">Zooxanthella microadriatica</name>
    <dbReference type="NCBI Taxonomy" id="2951"/>
    <lineage>
        <taxon>Eukaryota</taxon>
        <taxon>Sar</taxon>
        <taxon>Alveolata</taxon>
        <taxon>Dinophyceae</taxon>
        <taxon>Suessiales</taxon>
        <taxon>Symbiodiniaceae</taxon>
        <taxon>Symbiodinium</taxon>
    </lineage>
</organism>
<protein>
    <recommendedName>
        <fullName evidence="3">C3H1-type domain-containing protein</fullName>
    </recommendedName>
</protein>
<keyword evidence="5" id="KW-1185">Reference proteome</keyword>
<dbReference type="InterPro" id="IPR000571">
    <property type="entry name" value="Znf_CCCH"/>
</dbReference>
<feature type="region of interest" description="Disordered" evidence="2">
    <location>
        <begin position="87"/>
        <end position="128"/>
    </location>
</feature>
<dbReference type="PROSITE" id="PS50103">
    <property type="entry name" value="ZF_C3H1"/>
    <property type="match status" value="1"/>
</dbReference>
<name>A0A1Q9F3X5_SYMMI</name>
<keyword evidence="1" id="KW-0862">Zinc</keyword>
<sequence length="989" mass="108649">MPLVCLLELRLLFKHVPGIVRDPSDVAQLRLGSMGAGAECVWPASSADVPRSDSRGADKAATCGPAQGFGDLRRWALTGTFNQPHPGLASSMDGVPQTAMAAPPIARPPPALETMDGSSWESRSLPPEVDPGCGPGDLRWSLPETADDLQHVPQTGQGAALTQHHLLSLTVSGNGVEALESFRQRFQYVYEALDATERPTDNGIRSLFYEQLKNHPKMMLHIDRYRNSSSTSSKRTWQWLHQKMVEVIEISHLEENSASVDKALSSNPNAGKKDDNVPANGDALSPMALNAVMVGAARFVEGHLRGNERSIIYLDDRSFTTATFDRARFLADRWTEAVEIMGFQENRDKTQVLCHGSKRREQALEAGFEERHLHSSIRILGLDFSRTPASPCGDARLKEGKVRAQRVQAAPVGFHSKANALATCVVPLATWGWWLKPLTDAKGRPVQRAIWKALGNTMVSRDLAKMLLGHGLDCTFKAGIAAWRAWTQAHNSLGGNLRWLQRQCRGIWQQTICNWMSGNGWTLQQPGQWTQPQLGATAAWNEQNWGRLQHQFREAWRRTTFQNFLDGDRREAVALQPHGVAHNEQVVKRTRLKYSRADAHQRAVLTGAAVSDACMAAAPGVEPPEECFWCQTCVTPSWHHVCWECTGFSADRQCLIAEGRAKEKEEKEKERKEKEKEKKKQKEKEKKEKARAAAAAASEAETPAAAAAKAKGGGKGGGNKGTPKSPRTKEEKAKLPCMFWAYNACTAGDSCEYLHDKGSESAPVKAEGSSNAPIANGTELVNAVVSKALCNVKSDAASELVDAVKALNWLPDPGAQVEKLSLFKPEAEMPVLEEVTASRETTWKCRGKTSTFKDNWQEGILLAKIANAAEQAKRQPVAPKGWTNPVLLRFIKKHNLYEAITDGCALGLVGSLLTSDWETRGQLADAASRVLMKYSCLLQDAATRLERPPLSAGQDPEAAMLLFLLGQKRSGEHRKGGIEGSGRFHRRPS</sequence>
<dbReference type="Proteomes" id="UP000186817">
    <property type="component" value="Unassembled WGS sequence"/>
</dbReference>
<evidence type="ECO:0000259" key="3">
    <source>
        <dbReference type="PROSITE" id="PS50103"/>
    </source>
</evidence>
<keyword evidence="1" id="KW-0863">Zinc-finger</keyword>
<evidence type="ECO:0000313" key="4">
    <source>
        <dbReference type="EMBL" id="OLQ14388.1"/>
    </source>
</evidence>
<dbReference type="GO" id="GO:0008270">
    <property type="term" value="F:zinc ion binding"/>
    <property type="evidence" value="ECO:0007669"/>
    <property type="project" value="UniProtKB-KW"/>
</dbReference>
<proteinExistence type="predicted"/>
<feature type="zinc finger region" description="C3H1-type" evidence="1">
    <location>
        <begin position="731"/>
        <end position="758"/>
    </location>
</feature>
<dbReference type="AlphaFoldDB" id="A0A1Q9F3X5"/>
<gene>
    <name evidence="4" type="ORF">AK812_SmicGene1482</name>
</gene>